<name>A0A1S1HMM5_PROST</name>
<evidence type="ECO:0000313" key="2">
    <source>
        <dbReference type="EMBL" id="EMJ5134489.1"/>
    </source>
</evidence>
<keyword evidence="4" id="KW-1185">Reference proteome</keyword>
<protein>
    <submittedName>
        <fullName evidence="2">M15 family metallopeptidase</fullName>
    </submittedName>
    <submittedName>
        <fullName evidence="3">Peptidase M15</fullName>
    </submittedName>
</protein>
<dbReference type="CDD" id="cd14845">
    <property type="entry name" value="L-Ala-D-Glu_peptidase_like"/>
    <property type="match status" value="1"/>
</dbReference>
<gene>
    <name evidence="3" type="ORF">A3Q29_07740</name>
    <name evidence="2" type="ORF">RG298_002223</name>
</gene>
<reference evidence="3 4" key="1">
    <citation type="submission" date="2016-03" db="EMBL/GenBank/DDBJ databases">
        <title>Genome sequence of Providencia stuartii strain, isolated from the salivary glands of larval Lucilia sericata.</title>
        <authorList>
            <person name="Yuan Y."/>
            <person name="Zhang Y."/>
            <person name="Fu S."/>
            <person name="Crippen T.L."/>
            <person name="Visi D."/>
            <person name="Benbow M.E."/>
            <person name="Allen M."/>
            <person name="Tomberlin J.K."/>
            <person name="Sze S.-H."/>
            <person name="Tarone A.M."/>
        </authorList>
    </citation>
    <scope>NUCLEOTIDE SEQUENCE [LARGE SCALE GENOMIC DNA]</scope>
    <source>
        <strain evidence="3 4">Crippen</strain>
    </source>
</reference>
<dbReference type="RefSeq" id="WP_070929267.1">
    <property type="nucleotide sequence ID" value="NZ_CANMXG010000001.1"/>
</dbReference>
<accession>A0A1S1HMM5</accession>
<dbReference type="Pfam" id="PF13539">
    <property type="entry name" value="Peptidase_M15_4"/>
    <property type="match status" value="1"/>
</dbReference>
<reference evidence="2" key="2">
    <citation type="submission" date="2024-02" db="EMBL/GenBank/DDBJ databases">
        <authorList>
            <consortium name="Clinical and Environmental Microbiology Branch: Whole genome sequencing antimicrobial resistance pathogens in the healthcare setting"/>
        </authorList>
    </citation>
    <scope>NUCLEOTIDE SEQUENCE</scope>
    <source>
        <strain evidence="2">2021GO-0154</strain>
    </source>
</reference>
<evidence type="ECO:0000313" key="3">
    <source>
        <dbReference type="EMBL" id="OHT23297.1"/>
    </source>
</evidence>
<feature type="domain" description="Peptidase M15C" evidence="1">
    <location>
        <begin position="57"/>
        <end position="123"/>
    </location>
</feature>
<sequence>MSKFLLSRRSEENLRGVHPDLVKVVRRALELSNIDFMVIEGKRNEARQRQLFASGKSKTMNSRHLTGHAIDCAPIVNREIPWDDWSKFAQVAVAMKKAAEELKVDIEWGGDWVNFKDGPHFQLSHQAYPA</sequence>
<dbReference type="GO" id="GO:0008233">
    <property type="term" value="F:peptidase activity"/>
    <property type="evidence" value="ECO:0007669"/>
    <property type="project" value="InterPro"/>
</dbReference>
<dbReference type="SUPFAM" id="SSF55166">
    <property type="entry name" value="Hedgehog/DD-peptidase"/>
    <property type="match status" value="1"/>
</dbReference>
<organism evidence="3 4">
    <name type="scientific">Providencia stuartii</name>
    <dbReference type="NCBI Taxonomy" id="588"/>
    <lineage>
        <taxon>Bacteria</taxon>
        <taxon>Pseudomonadati</taxon>
        <taxon>Pseudomonadota</taxon>
        <taxon>Gammaproteobacteria</taxon>
        <taxon>Enterobacterales</taxon>
        <taxon>Morganellaceae</taxon>
        <taxon>Providencia</taxon>
    </lineage>
</organism>
<dbReference type="Proteomes" id="UP000179588">
    <property type="component" value="Unassembled WGS sequence"/>
</dbReference>
<dbReference type="InterPro" id="IPR039561">
    <property type="entry name" value="Peptidase_M15C"/>
</dbReference>
<proteinExistence type="predicted"/>
<dbReference type="InterPro" id="IPR009045">
    <property type="entry name" value="Zn_M74/Hedgehog-like"/>
</dbReference>
<dbReference type="Gene3D" id="3.30.1380.10">
    <property type="match status" value="1"/>
</dbReference>
<dbReference type="AlphaFoldDB" id="A0A1S1HMM5"/>
<evidence type="ECO:0000259" key="1">
    <source>
        <dbReference type="Pfam" id="PF13539"/>
    </source>
</evidence>
<comment type="caution">
    <text evidence="3">The sequence shown here is derived from an EMBL/GenBank/DDBJ whole genome shotgun (WGS) entry which is preliminary data.</text>
</comment>
<dbReference type="EMBL" id="ABMABF030000006">
    <property type="protein sequence ID" value="EMJ5134489.1"/>
    <property type="molecule type" value="Genomic_DNA"/>
</dbReference>
<evidence type="ECO:0000313" key="4">
    <source>
        <dbReference type="Proteomes" id="UP000179588"/>
    </source>
</evidence>
<dbReference type="EMBL" id="LVIE01000190">
    <property type="protein sequence ID" value="OHT23297.1"/>
    <property type="molecule type" value="Genomic_DNA"/>
</dbReference>